<reference evidence="3" key="1">
    <citation type="submission" date="2018-05" db="EMBL/GenBank/DDBJ databases">
        <title>Draft genome of Mucuna pruriens seed.</title>
        <authorList>
            <person name="Nnadi N.E."/>
            <person name="Vos R."/>
            <person name="Hasami M.H."/>
            <person name="Devisetty U.K."/>
            <person name="Aguiy J.C."/>
        </authorList>
    </citation>
    <scope>NUCLEOTIDE SEQUENCE [LARGE SCALE GENOMIC DNA]</scope>
    <source>
        <strain evidence="3">JCA_2017</strain>
    </source>
</reference>
<dbReference type="CDD" id="cd09274">
    <property type="entry name" value="RNase_HI_RT_Ty3"/>
    <property type="match status" value="1"/>
</dbReference>
<dbReference type="Proteomes" id="UP000257109">
    <property type="component" value="Unassembled WGS sequence"/>
</dbReference>
<dbReference type="InterPro" id="IPR012337">
    <property type="entry name" value="RNaseH-like_sf"/>
</dbReference>
<evidence type="ECO:0000313" key="3">
    <source>
        <dbReference type="EMBL" id="RDX78286.1"/>
    </source>
</evidence>
<dbReference type="Gene3D" id="3.10.10.10">
    <property type="entry name" value="HIV Type 1 Reverse Transcriptase, subunit A, domain 1"/>
    <property type="match status" value="1"/>
</dbReference>
<dbReference type="Gene3D" id="1.10.340.70">
    <property type="match status" value="1"/>
</dbReference>
<dbReference type="SUPFAM" id="SSF53098">
    <property type="entry name" value="Ribonuclease H-like"/>
    <property type="match status" value="1"/>
</dbReference>
<dbReference type="InterPro" id="IPR043128">
    <property type="entry name" value="Rev_trsase/Diguanyl_cyclase"/>
</dbReference>
<protein>
    <submittedName>
        <fullName evidence="3">Tf2-9</fullName>
    </submittedName>
</protein>
<dbReference type="AlphaFoldDB" id="A0A371FJ21"/>
<accession>A0A371FJ21</accession>
<feature type="domain" description="Reverse transcriptase/retrotransposon-derived protein RNase H-like" evidence="1">
    <location>
        <begin position="270"/>
        <end position="350"/>
    </location>
</feature>
<dbReference type="OrthoDB" id="407598at2759"/>
<dbReference type="Gene3D" id="3.30.420.10">
    <property type="entry name" value="Ribonuclease H-like superfamily/Ribonuclease H"/>
    <property type="match status" value="1"/>
</dbReference>
<dbReference type="Pfam" id="PF17919">
    <property type="entry name" value="RT_RNaseH_2"/>
    <property type="match status" value="1"/>
</dbReference>
<dbReference type="GO" id="GO:0003676">
    <property type="term" value="F:nucleic acid binding"/>
    <property type="evidence" value="ECO:0007669"/>
    <property type="project" value="InterPro"/>
</dbReference>
<evidence type="ECO:0000259" key="2">
    <source>
        <dbReference type="Pfam" id="PF17921"/>
    </source>
</evidence>
<organism evidence="3 4">
    <name type="scientific">Mucuna pruriens</name>
    <name type="common">Velvet bean</name>
    <name type="synonym">Dolichos pruriens</name>
    <dbReference type="NCBI Taxonomy" id="157652"/>
    <lineage>
        <taxon>Eukaryota</taxon>
        <taxon>Viridiplantae</taxon>
        <taxon>Streptophyta</taxon>
        <taxon>Embryophyta</taxon>
        <taxon>Tracheophyta</taxon>
        <taxon>Spermatophyta</taxon>
        <taxon>Magnoliopsida</taxon>
        <taxon>eudicotyledons</taxon>
        <taxon>Gunneridae</taxon>
        <taxon>Pentapetalae</taxon>
        <taxon>rosids</taxon>
        <taxon>fabids</taxon>
        <taxon>Fabales</taxon>
        <taxon>Fabaceae</taxon>
        <taxon>Papilionoideae</taxon>
        <taxon>50 kb inversion clade</taxon>
        <taxon>NPAAA clade</taxon>
        <taxon>indigoferoid/millettioid clade</taxon>
        <taxon>Phaseoleae</taxon>
        <taxon>Mucuna</taxon>
    </lineage>
</organism>
<comment type="caution">
    <text evidence="3">The sequence shown here is derived from an EMBL/GenBank/DDBJ whole genome shotgun (WGS) entry which is preliminary data.</text>
</comment>
<proteinExistence type="predicted"/>
<dbReference type="InterPro" id="IPR041588">
    <property type="entry name" value="Integrase_H2C2"/>
</dbReference>
<dbReference type="PANTHER" id="PTHR35046:SF9">
    <property type="entry name" value="RNA-DIRECTED DNA POLYMERASE"/>
    <property type="match status" value="1"/>
</dbReference>
<dbReference type="Gene3D" id="3.30.70.270">
    <property type="match status" value="1"/>
</dbReference>
<evidence type="ECO:0000313" key="4">
    <source>
        <dbReference type="Proteomes" id="UP000257109"/>
    </source>
</evidence>
<evidence type="ECO:0000259" key="1">
    <source>
        <dbReference type="Pfam" id="PF17919"/>
    </source>
</evidence>
<dbReference type="Pfam" id="PF17921">
    <property type="entry name" value="Integrase_H2C2"/>
    <property type="match status" value="1"/>
</dbReference>
<keyword evidence="4" id="KW-1185">Reference proteome</keyword>
<name>A0A371FJ21_MUCPR</name>
<dbReference type="InterPro" id="IPR043502">
    <property type="entry name" value="DNA/RNA_pol_sf"/>
</dbReference>
<dbReference type="InterPro" id="IPR041577">
    <property type="entry name" value="RT_RNaseH_2"/>
</dbReference>
<dbReference type="SUPFAM" id="SSF56672">
    <property type="entry name" value="DNA/RNA polymerases"/>
    <property type="match status" value="1"/>
</dbReference>
<gene>
    <name evidence="3" type="primary">Tf2-9</name>
    <name evidence="3" type="ORF">CR513_41457</name>
</gene>
<dbReference type="EMBL" id="QJKJ01008911">
    <property type="protein sequence ID" value="RDX78286.1"/>
    <property type="molecule type" value="Genomic_DNA"/>
</dbReference>
<dbReference type="CDD" id="cd01647">
    <property type="entry name" value="RT_LTR"/>
    <property type="match status" value="1"/>
</dbReference>
<dbReference type="PANTHER" id="PTHR35046">
    <property type="entry name" value="ZINC KNUCKLE (CCHC-TYPE) FAMILY PROTEIN"/>
    <property type="match status" value="1"/>
</dbReference>
<feature type="domain" description="Integrase zinc-binding" evidence="2">
    <location>
        <begin position="450"/>
        <end position="507"/>
    </location>
</feature>
<dbReference type="InterPro" id="IPR036397">
    <property type="entry name" value="RNaseH_sf"/>
</dbReference>
<feature type="non-terminal residue" evidence="3">
    <location>
        <position position="1"/>
    </location>
</feature>
<sequence>MCLVLNSSLKNLPSAFEMMLEEFKDIFPWDMHEGFPPIKGIKHQIDFMLGVSLPNHLAYRVNLEESKQIQRQVTQLLVKGLVSESKSPFVVPVILAPKKMTLGEYLLIPSRHYIPCLNDLLDEMYGMCVFSKINLQNRYHHIHMKEEDKWKTILKLNSDFMNGFCYAFEANEFPKLMNHVLISLIGVCIVYFDDILVYSSCVDDHVIHVRSVLLLLTKKVCMSLEKCTFCTTRVIFLGYEVGFEGVKVDVEKVKVIQSWPTPKAVKGFRWEESQERAFQALKERQANFPIFALPNFSKTLELECGISNVGVRAVLLQEGHPITYFSEKIKNGYINFSTYDKELYPLEFVINNDHEDLQHLRSQNKLNKRHAKWVEFLEQFSYVIKHKQGKVNIMANALSRRHSLLSLLETKLLGFEHLEEIYLKDEFFLKKFMIFLLMEPMEDNKLCVPKSSIRKLLVKEAHGGGFMEHFREYKTSNTLLQHFFLPYMKKDIHHIYDRCLVYKSTKTKVKPPHGSYAPLIIPIMPWVDLSMDFAVGLPSSKSVKDFIFVVVDRFSRMAHFIPCHKVDDTCLVANLFLREVDSKFLNHFWRTLRSKLGTKLLFSTTCHPQIDYQNEVTNRTLSQLLRYFVRKSLKTLEEWLPKYNLLRIGLLSNMLIRLIRENHKKFSEDGDLVWIHLRNERFSNLRKSKLLPRGDSPFKHLTKDV</sequence>